<dbReference type="EMBL" id="LUKE01000004">
    <property type="protein sequence ID" value="KYG63069.1"/>
    <property type="molecule type" value="Genomic_DNA"/>
</dbReference>
<sequence length="178" mass="20163">MNRRSLGQILRNRKGVTVVETVVAAAILAILVFAIMSLKQIVFKMSQGVIQRSSNARIIFAIQEELVKEMDSLPFRSNAAFITGASFNQAAYEASFDDTSAQQSCYNKEGIEIPVTNEPVCEFKVSYYRVQEVDRNYTGDLAKIPLSRLVMRLAYIDKNTKTPRTLYLSRLKAHVIRY</sequence>
<evidence type="ECO:0000256" key="1">
    <source>
        <dbReference type="SAM" id="Phobius"/>
    </source>
</evidence>
<dbReference type="Proteomes" id="UP000075320">
    <property type="component" value="Unassembled WGS sequence"/>
</dbReference>
<evidence type="ECO:0000313" key="3">
    <source>
        <dbReference type="Proteomes" id="UP000075320"/>
    </source>
</evidence>
<keyword evidence="1" id="KW-1133">Transmembrane helix</keyword>
<dbReference type="RefSeq" id="WP_061836144.1">
    <property type="nucleotide sequence ID" value="NZ_LUKE01000004.1"/>
</dbReference>
<reference evidence="2 3" key="1">
    <citation type="submission" date="2016-03" db="EMBL/GenBank/DDBJ databases">
        <authorList>
            <person name="Ploux O."/>
        </authorList>
    </citation>
    <scope>NUCLEOTIDE SEQUENCE [LARGE SCALE GENOMIC DNA]</scope>
    <source>
        <strain evidence="2 3">R0</strain>
    </source>
</reference>
<accession>A0A150WHV3</accession>
<protein>
    <submittedName>
        <fullName evidence="2">Uncharacterized protein</fullName>
    </submittedName>
</protein>
<dbReference type="AlphaFoldDB" id="A0A150WHV3"/>
<organism evidence="2 3">
    <name type="scientific">Bdellovibrio bacteriovorus</name>
    <dbReference type="NCBI Taxonomy" id="959"/>
    <lineage>
        <taxon>Bacteria</taxon>
        <taxon>Pseudomonadati</taxon>
        <taxon>Bdellovibrionota</taxon>
        <taxon>Bdellovibrionia</taxon>
        <taxon>Bdellovibrionales</taxon>
        <taxon>Pseudobdellovibrionaceae</taxon>
        <taxon>Bdellovibrio</taxon>
    </lineage>
</organism>
<comment type="caution">
    <text evidence="2">The sequence shown here is derived from an EMBL/GenBank/DDBJ whole genome shotgun (WGS) entry which is preliminary data.</text>
</comment>
<name>A0A150WHV3_BDEBC</name>
<gene>
    <name evidence="2" type="ORF">AZI86_15225</name>
</gene>
<keyword evidence="3" id="KW-1185">Reference proteome</keyword>
<feature type="transmembrane region" description="Helical" evidence="1">
    <location>
        <begin position="21"/>
        <end position="43"/>
    </location>
</feature>
<proteinExistence type="predicted"/>
<keyword evidence="1" id="KW-0472">Membrane</keyword>
<keyword evidence="1" id="KW-0812">Transmembrane</keyword>
<evidence type="ECO:0000313" key="2">
    <source>
        <dbReference type="EMBL" id="KYG63069.1"/>
    </source>
</evidence>